<evidence type="ECO:0000256" key="1">
    <source>
        <dbReference type="ARBA" id="ARBA00004613"/>
    </source>
</evidence>
<dbReference type="InterPro" id="IPR055372">
    <property type="entry name" value="CBM96"/>
</dbReference>
<dbReference type="Pfam" id="PF24517">
    <property type="entry name" value="CBM96"/>
    <property type="match status" value="1"/>
</dbReference>
<keyword evidence="3" id="KW-0732">Signal</keyword>
<dbReference type="Pfam" id="PF00534">
    <property type="entry name" value="Glycos_transf_1"/>
    <property type="match status" value="1"/>
</dbReference>
<proteinExistence type="predicted"/>
<evidence type="ECO:0000256" key="2">
    <source>
        <dbReference type="ARBA" id="ARBA00022525"/>
    </source>
</evidence>
<feature type="domain" description="Glycosyl transferase family 1" evidence="4">
    <location>
        <begin position="367"/>
        <end position="526"/>
    </location>
</feature>
<dbReference type="InterPro" id="IPR001296">
    <property type="entry name" value="Glyco_trans_1"/>
</dbReference>
<dbReference type="InterPro" id="IPR050194">
    <property type="entry name" value="Glycosyltransferase_grp1"/>
</dbReference>
<dbReference type="SUPFAM" id="SSF53756">
    <property type="entry name" value="UDP-Glycosyltransferase/glycogen phosphorylase"/>
    <property type="match status" value="1"/>
</dbReference>
<dbReference type="RefSeq" id="WP_212507999.1">
    <property type="nucleotide sequence ID" value="NZ_CP060696.1"/>
</dbReference>
<name>A0A7G9WJR8_9FIRM</name>
<feature type="domain" description="Carbohydrate-binding module family 96" evidence="6">
    <location>
        <begin position="5"/>
        <end position="162"/>
    </location>
</feature>
<dbReference type="CDD" id="cd03801">
    <property type="entry name" value="GT4_PimA-like"/>
    <property type="match status" value="1"/>
</dbReference>
<evidence type="ECO:0000313" key="7">
    <source>
        <dbReference type="EMBL" id="QNO18930.1"/>
    </source>
</evidence>
<gene>
    <name evidence="7" type="ORF">H6X83_04700</name>
</gene>
<evidence type="ECO:0000259" key="5">
    <source>
        <dbReference type="Pfam" id="PF13439"/>
    </source>
</evidence>
<dbReference type="InterPro" id="IPR028098">
    <property type="entry name" value="Glyco_trans_4-like_N"/>
</dbReference>
<sequence length="552" mass="63461">MKKLMTLYPSADTYADSSLPAQNFSSEEFYFLGNFRCSTIYRVFMQFCLDSVPKNAKILKAVLKLYCTRNDKLEQENLFEIHPIVDTWQDTTINYENQPRGDRQWIPLKAEYAVFENVCADITDIVRIWQEQPQTNHGLLIKPADETSTESLIALLSSRQAYQAWKPCLQLTLELPEQKKPQSETKKKVAIVTPQFLEWSGERCIFGGGERYLAELAELLAGMGCQVDVFQPSNGLQWQKEYSGFRVFGVGDGGFDEDFFLALNQHFYELTQDYDLHIYLSMDLTCPFVFPNSICVSHGVWWDSTERPWWRSKKWYDRLFAGLNKIDTLVSVDTNTINWLNAVNPQIQCKKTYIPNYADLDIFKPQEPSAEKKGTVKVLYPRRLVSGRGWSVTKEVAKELLQERSDLTFSFVGRGLEQSERQMELLAEKNPGIEYRWYPMEDMHLAYQDADIVLIPSCYTEGTSFSLLEAMACGKPVIAGLVGGLTDLVIDGYNGLLIQVSEDTLKSAVLRLADNAELRREMGQHALQVAQSFSKRFWEQRWKKVITEHLQT</sequence>
<keyword evidence="2" id="KW-0964">Secreted</keyword>
<dbReference type="EMBL" id="CP060696">
    <property type="protein sequence ID" value="QNO18930.1"/>
    <property type="molecule type" value="Genomic_DNA"/>
</dbReference>
<dbReference type="PANTHER" id="PTHR45947">
    <property type="entry name" value="SULFOQUINOVOSYL TRANSFERASE SQD2"/>
    <property type="match status" value="1"/>
</dbReference>
<organism evidence="7 8">
    <name type="scientific">Caproicibacterium amylolyticum</name>
    <dbReference type="NCBI Taxonomy" id="2766537"/>
    <lineage>
        <taxon>Bacteria</taxon>
        <taxon>Bacillati</taxon>
        <taxon>Bacillota</taxon>
        <taxon>Clostridia</taxon>
        <taxon>Eubacteriales</taxon>
        <taxon>Oscillospiraceae</taxon>
        <taxon>Caproicibacterium</taxon>
    </lineage>
</organism>
<reference evidence="7 8" key="1">
    <citation type="submission" date="2020-08" db="EMBL/GenBank/DDBJ databases">
        <authorList>
            <person name="Ren C."/>
            <person name="Gu Y."/>
            <person name="Xu Y."/>
        </authorList>
    </citation>
    <scope>NUCLEOTIDE SEQUENCE [LARGE SCALE GENOMIC DNA]</scope>
    <source>
        <strain evidence="7 8">LBM18003</strain>
    </source>
</reference>
<dbReference type="NCBIfam" id="NF033679">
    <property type="entry name" value="DNRLRE_dom"/>
    <property type="match status" value="1"/>
</dbReference>
<dbReference type="Gene3D" id="3.40.50.2000">
    <property type="entry name" value="Glycogen Phosphorylase B"/>
    <property type="match status" value="2"/>
</dbReference>
<evidence type="ECO:0000256" key="3">
    <source>
        <dbReference type="ARBA" id="ARBA00022729"/>
    </source>
</evidence>
<dbReference type="KEGG" id="caml:H6X83_04700"/>
<evidence type="ECO:0000259" key="4">
    <source>
        <dbReference type="Pfam" id="PF00534"/>
    </source>
</evidence>
<dbReference type="GO" id="GO:0016757">
    <property type="term" value="F:glycosyltransferase activity"/>
    <property type="evidence" value="ECO:0007669"/>
    <property type="project" value="InterPro"/>
</dbReference>
<dbReference type="AlphaFoldDB" id="A0A7G9WJR8"/>
<dbReference type="GO" id="GO:0005576">
    <property type="term" value="C:extracellular region"/>
    <property type="evidence" value="ECO:0007669"/>
    <property type="project" value="UniProtKB-SubCell"/>
</dbReference>
<feature type="domain" description="Glycosyltransferase subfamily 4-like N-terminal" evidence="5">
    <location>
        <begin position="206"/>
        <end position="361"/>
    </location>
</feature>
<dbReference type="PANTHER" id="PTHR45947:SF3">
    <property type="entry name" value="SULFOQUINOVOSYL TRANSFERASE SQD2"/>
    <property type="match status" value="1"/>
</dbReference>
<evidence type="ECO:0000259" key="6">
    <source>
        <dbReference type="Pfam" id="PF24517"/>
    </source>
</evidence>
<accession>A0A7G9WJR8</accession>
<dbReference type="Gene3D" id="2.60.120.970">
    <property type="match status" value="1"/>
</dbReference>
<comment type="subcellular location">
    <subcellularLocation>
        <location evidence="1">Secreted</location>
    </subcellularLocation>
</comment>
<evidence type="ECO:0000313" key="8">
    <source>
        <dbReference type="Proteomes" id="UP000516046"/>
    </source>
</evidence>
<keyword evidence="8" id="KW-1185">Reference proteome</keyword>
<protein>
    <submittedName>
        <fullName evidence="7">Glycosyltransferase family 4 protein</fullName>
    </submittedName>
</protein>
<dbReference type="Pfam" id="PF13439">
    <property type="entry name" value="Glyco_transf_4"/>
    <property type="match status" value="1"/>
</dbReference>
<dbReference type="Proteomes" id="UP000516046">
    <property type="component" value="Chromosome"/>
</dbReference>
<keyword evidence="7" id="KW-0808">Transferase</keyword>